<dbReference type="RefSeq" id="WP_072476234.1">
    <property type="nucleotide sequence ID" value="NZ_FPJG01000006.1"/>
</dbReference>
<reference evidence="2" key="1">
    <citation type="submission" date="2016-11" db="EMBL/GenBank/DDBJ databases">
        <authorList>
            <person name="Varghese N."/>
            <person name="Submissions S."/>
        </authorList>
    </citation>
    <scope>NUCLEOTIDE SEQUENCE [LARGE SCALE GENOMIC DNA]</scope>
    <source>
        <strain evidence="2">DSM 44671</strain>
    </source>
</reference>
<protein>
    <recommendedName>
        <fullName evidence="3">Self-protective colicin-like immunity</fullName>
    </recommendedName>
</protein>
<dbReference type="Proteomes" id="UP000182740">
    <property type="component" value="Unassembled WGS sequence"/>
</dbReference>
<organism evidence="1 2">
    <name type="scientific">Amycolatopsis australiensis</name>
    <dbReference type="NCBI Taxonomy" id="546364"/>
    <lineage>
        <taxon>Bacteria</taxon>
        <taxon>Bacillati</taxon>
        <taxon>Actinomycetota</taxon>
        <taxon>Actinomycetes</taxon>
        <taxon>Pseudonocardiales</taxon>
        <taxon>Pseudonocardiaceae</taxon>
        <taxon>Amycolatopsis</taxon>
    </lineage>
</organism>
<accession>A0A1K1QVE8</accession>
<name>A0A1K1QVE8_9PSEU</name>
<evidence type="ECO:0008006" key="3">
    <source>
        <dbReference type="Google" id="ProtNLM"/>
    </source>
</evidence>
<evidence type="ECO:0000313" key="2">
    <source>
        <dbReference type="Proteomes" id="UP000182740"/>
    </source>
</evidence>
<sequence length="90" mass="10224">MTGPGLDEIEAWFDAVLSGRVTRDEADRWAMRWLRDDSAGLVELDAEQLWALDLLGGIDLPDGSGAGFLHSEEQVREWRDEVRVRRRQSA</sequence>
<dbReference type="EMBL" id="FPJG01000006">
    <property type="protein sequence ID" value="SFW63749.1"/>
    <property type="molecule type" value="Genomic_DNA"/>
</dbReference>
<keyword evidence="2" id="KW-1185">Reference proteome</keyword>
<evidence type="ECO:0000313" key="1">
    <source>
        <dbReference type="EMBL" id="SFW63749.1"/>
    </source>
</evidence>
<dbReference type="OrthoDB" id="4225757at2"/>
<proteinExistence type="predicted"/>
<dbReference type="AlphaFoldDB" id="A0A1K1QVE8"/>
<dbReference type="STRING" id="546364.SAMN04489730_2288"/>
<gene>
    <name evidence="1" type="ORF">SAMN04489730_2288</name>
</gene>